<dbReference type="EMBL" id="JAAAJB010000220">
    <property type="protein sequence ID" value="KAG0261350.1"/>
    <property type="molecule type" value="Genomic_DNA"/>
</dbReference>
<reference evidence="1" key="1">
    <citation type="journal article" date="2020" name="Fungal Divers.">
        <title>Resolving the Mortierellaceae phylogeny through synthesis of multi-gene phylogenetics and phylogenomics.</title>
        <authorList>
            <person name="Vandepol N."/>
            <person name="Liber J."/>
            <person name="Desiro A."/>
            <person name="Na H."/>
            <person name="Kennedy M."/>
            <person name="Barry K."/>
            <person name="Grigoriev I.V."/>
            <person name="Miller A.N."/>
            <person name="O'Donnell K."/>
            <person name="Stajich J.E."/>
            <person name="Bonito G."/>
        </authorList>
    </citation>
    <scope>NUCLEOTIDE SEQUENCE</scope>
    <source>
        <strain evidence="1">BC1065</strain>
    </source>
</reference>
<protein>
    <submittedName>
        <fullName evidence="1">Uncharacterized protein</fullName>
    </submittedName>
</protein>
<evidence type="ECO:0000313" key="1">
    <source>
        <dbReference type="EMBL" id="KAG0261350.1"/>
    </source>
</evidence>
<organism evidence="1 2">
    <name type="scientific">Actinomortierella ambigua</name>
    <dbReference type="NCBI Taxonomy" id="1343610"/>
    <lineage>
        <taxon>Eukaryota</taxon>
        <taxon>Fungi</taxon>
        <taxon>Fungi incertae sedis</taxon>
        <taxon>Mucoromycota</taxon>
        <taxon>Mortierellomycotina</taxon>
        <taxon>Mortierellomycetes</taxon>
        <taxon>Mortierellales</taxon>
        <taxon>Mortierellaceae</taxon>
        <taxon>Actinomortierella</taxon>
    </lineage>
</organism>
<sequence length="239" mass="27292">MDRVLQWLLQTVDGAPDGLDDTISFALDFLKSEAPPHQTSKPFVDYLSMIRVLDHGPAEKYIFRTLFNNTPLARALRAKYDISHSVAPKHVLILAVLLNKKYSGNIQRLCIHIQYIEPYIRISPSLSSLVHVKFDFNTDECRVDRIACYQQVLMFLRELEAARGQRPLRTAVVRDPNAKKADLNACKPLTREISRFIVPMDRPKIIDESNWIKFTIDVGLASLDRVESISHGPAHNWAD</sequence>
<feature type="non-terminal residue" evidence="1">
    <location>
        <position position="239"/>
    </location>
</feature>
<accession>A0A9P6Q5W2</accession>
<dbReference type="AlphaFoldDB" id="A0A9P6Q5W2"/>
<evidence type="ECO:0000313" key="2">
    <source>
        <dbReference type="Proteomes" id="UP000807716"/>
    </source>
</evidence>
<dbReference type="Proteomes" id="UP000807716">
    <property type="component" value="Unassembled WGS sequence"/>
</dbReference>
<keyword evidence="2" id="KW-1185">Reference proteome</keyword>
<proteinExistence type="predicted"/>
<name>A0A9P6Q5W2_9FUNG</name>
<gene>
    <name evidence="1" type="ORF">DFQ27_003054</name>
</gene>
<comment type="caution">
    <text evidence="1">The sequence shown here is derived from an EMBL/GenBank/DDBJ whole genome shotgun (WGS) entry which is preliminary data.</text>
</comment>